<protein>
    <submittedName>
        <fullName evidence="1">Uncharacterized protein</fullName>
    </submittedName>
</protein>
<evidence type="ECO:0000313" key="1">
    <source>
        <dbReference type="EMBL" id="MBB5476670.1"/>
    </source>
</evidence>
<dbReference type="EMBL" id="JACHDP010000001">
    <property type="protein sequence ID" value="MBB5476670.1"/>
    <property type="molecule type" value="Genomic_DNA"/>
</dbReference>
<dbReference type="Proteomes" id="UP000586947">
    <property type="component" value="Unassembled WGS sequence"/>
</dbReference>
<dbReference type="AlphaFoldDB" id="A0A840VVP7"/>
<name>A0A840VVP7_9ACTN</name>
<dbReference type="RefSeq" id="WP_184177182.1">
    <property type="nucleotide sequence ID" value="NZ_BMNF01000003.1"/>
</dbReference>
<organism evidence="1 2">
    <name type="scientific">Micromonospora parathelypteridis</name>
    <dbReference type="NCBI Taxonomy" id="1839617"/>
    <lineage>
        <taxon>Bacteria</taxon>
        <taxon>Bacillati</taxon>
        <taxon>Actinomycetota</taxon>
        <taxon>Actinomycetes</taxon>
        <taxon>Micromonosporales</taxon>
        <taxon>Micromonosporaceae</taxon>
        <taxon>Micromonospora</taxon>
    </lineage>
</organism>
<sequence length="48" mass="4770">MSGVRRDDDGLVDGALVNGAALDGAALGGAVHGRGRRARRAVGTAVVR</sequence>
<evidence type="ECO:0000313" key="2">
    <source>
        <dbReference type="Proteomes" id="UP000586947"/>
    </source>
</evidence>
<gene>
    <name evidence="1" type="ORF">HNR20_001175</name>
</gene>
<accession>A0A840VVP7</accession>
<comment type="caution">
    <text evidence="1">The sequence shown here is derived from an EMBL/GenBank/DDBJ whole genome shotgun (WGS) entry which is preliminary data.</text>
</comment>
<reference evidence="1 2" key="1">
    <citation type="submission" date="2020-08" db="EMBL/GenBank/DDBJ databases">
        <title>Sequencing the genomes of 1000 actinobacteria strains.</title>
        <authorList>
            <person name="Klenk H.-P."/>
        </authorList>
    </citation>
    <scope>NUCLEOTIDE SEQUENCE [LARGE SCALE GENOMIC DNA]</scope>
    <source>
        <strain evidence="1 2">DSM 103125</strain>
    </source>
</reference>
<keyword evidence="2" id="KW-1185">Reference proteome</keyword>
<proteinExistence type="predicted"/>